<evidence type="ECO:0000313" key="2">
    <source>
        <dbReference type="Proteomes" id="UP000186102"/>
    </source>
</evidence>
<name>A0A1Q8QBY8_9FIRM</name>
<dbReference type="Proteomes" id="UP000186102">
    <property type="component" value="Unassembled WGS sequence"/>
</dbReference>
<evidence type="ECO:0000313" key="1">
    <source>
        <dbReference type="EMBL" id="OLN24848.1"/>
    </source>
</evidence>
<organism evidence="1 2">
    <name type="scientific">Desulfosporosinus metallidurans</name>
    <dbReference type="NCBI Taxonomy" id="1888891"/>
    <lineage>
        <taxon>Bacteria</taxon>
        <taxon>Bacillati</taxon>
        <taxon>Bacillota</taxon>
        <taxon>Clostridia</taxon>
        <taxon>Eubacteriales</taxon>
        <taxon>Desulfitobacteriaceae</taxon>
        <taxon>Desulfosporosinus</taxon>
    </lineage>
</organism>
<comment type="caution">
    <text evidence="1">The sequence shown here is derived from an EMBL/GenBank/DDBJ whole genome shotgun (WGS) entry which is preliminary data.</text>
</comment>
<gene>
    <name evidence="1" type="ORF">DSOL_5400</name>
</gene>
<dbReference type="EMBL" id="MLBF01000155">
    <property type="protein sequence ID" value="OLN24848.1"/>
    <property type="molecule type" value="Genomic_DNA"/>
</dbReference>
<proteinExistence type="predicted"/>
<dbReference type="AlphaFoldDB" id="A0A1Q8QBY8"/>
<reference evidence="1 2" key="1">
    <citation type="submission" date="2016-09" db="EMBL/GenBank/DDBJ databases">
        <title>Complete genome of Desulfosporosinus sp. OL.</title>
        <authorList>
            <person name="Mardanov A."/>
            <person name="Beletsky A."/>
            <person name="Panova A."/>
            <person name="Karnachuk O."/>
            <person name="Ravin N."/>
        </authorList>
    </citation>
    <scope>NUCLEOTIDE SEQUENCE [LARGE SCALE GENOMIC DNA]</scope>
    <source>
        <strain evidence="1 2">OL</strain>
    </source>
</reference>
<protein>
    <submittedName>
        <fullName evidence="1">Uncharacterized protein</fullName>
    </submittedName>
</protein>
<sequence length="37" mass="4182">MTMIETILRRLHLSMSIARGKTQSDIVTPITELIKPS</sequence>
<keyword evidence="2" id="KW-1185">Reference proteome</keyword>
<accession>A0A1Q8QBY8</accession>